<protein>
    <submittedName>
        <fullName evidence="2">Lactoylglutathione lyase-like lyase</fullName>
    </submittedName>
</protein>
<gene>
    <name evidence="2" type="ORF">Mic7113_0849</name>
</gene>
<dbReference type="KEGG" id="mic:Mic7113_0849"/>
<sequence>MSDLGFTHVALPVTHLDASITFYSKYARMQVVHHRTDQTNQSDVVWLGDLTRPFVIVLIQMPTVEYPLLPIAHLGVACATREEVDRLCDQARLEGVLEVGPAEEGYPVGYWAFIRDPDGHTLEISYGQEVSFTVKQAAEMKAKE</sequence>
<dbReference type="CDD" id="cd06587">
    <property type="entry name" value="VOC"/>
    <property type="match status" value="1"/>
</dbReference>
<dbReference type="Gene3D" id="3.10.180.10">
    <property type="entry name" value="2,3-Dihydroxybiphenyl 1,2-Dioxygenase, domain 1"/>
    <property type="match status" value="1"/>
</dbReference>
<dbReference type="PATRIC" id="fig|1173027.3.peg.934"/>
<dbReference type="InterPro" id="IPR037523">
    <property type="entry name" value="VOC_core"/>
</dbReference>
<keyword evidence="3" id="KW-1185">Reference proteome</keyword>
<dbReference type="RefSeq" id="WP_015180911.1">
    <property type="nucleotide sequence ID" value="NC_019738.1"/>
</dbReference>
<keyword evidence="2" id="KW-0456">Lyase</keyword>
<dbReference type="PANTHER" id="PTHR36113:SF3">
    <property type="entry name" value="SLL5075 PROTEIN"/>
    <property type="match status" value="1"/>
</dbReference>
<dbReference type="EMBL" id="CP003630">
    <property type="protein sequence ID" value="AFZ16751.1"/>
    <property type="molecule type" value="Genomic_DNA"/>
</dbReference>
<dbReference type="STRING" id="1173027.Mic7113_0849"/>
<dbReference type="InterPro" id="IPR004360">
    <property type="entry name" value="Glyas_Fos-R_dOase_dom"/>
</dbReference>
<dbReference type="OrthoDB" id="9789608at2"/>
<dbReference type="InterPro" id="IPR051332">
    <property type="entry name" value="Fosfomycin_Res_Enzymes"/>
</dbReference>
<feature type="domain" description="VOC" evidence="1">
    <location>
        <begin position="5"/>
        <end position="127"/>
    </location>
</feature>
<dbReference type="AlphaFoldDB" id="K9WAB0"/>
<dbReference type="InterPro" id="IPR029068">
    <property type="entry name" value="Glyas_Bleomycin-R_OHBP_Dase"/>
</dbReference>
<dbReference type="PANTHER" id="PTHR36113">
    <property type="entry name" value="LYASE, PUTATIVE-RELATED-RELATED"/>
    <property type="match status" value="1"/>
</dbReference>
<reference evidence="2 3" key="1">
    <citation type="submission" date="2012-06" db="EMBL/GenBank/DDBJ databases">
        <title>Finished chromosome of genome of Microcoleus sp. PCC 7113.</title>
        <authorList>
            <consortium name="US DOE Joint Genome Institute"/>
            <person name="Gugger M."/>
            <person name="Coursin T."/>
            <person name="Rippka R."/>
            <person name="Tandeau De Marsac N."/>
            <person name="Huntemann M."/>
            <person name="Wei C.-L."/>
            <person name="Han J."/>
            <person name="Detter J.C."/>
            <person name="Han C."/>
            <person name="Tapia R."/>
            <person name="Chen A."/>
            <person name="Kyrpides N."/>
            <person name="Mavromatis K."/>
            <person name="Markowitz V."/>
            <person name="Szeto E."/>
            <person name="Ivanova N."/>
            <person name="Pagani I."/>
            <person name="Pati A."/>
            <person name="Goodwin L."/>
            <person name="Nordberg H.P."/>
            <person name="Cantor M.N."/>
            <person name="Hua S.X."/>
            <person name="Woyke T."/>
            <person name="Kerfeld C.A."/>
        </authorList>
    </citation>
    <scope>NUCLEOTIDE SEQUENCE [LARGE SCALE GENOMIC DNA]</scope>
    <source>
        <strain evidence="2 3">PCC 7113</strain>
    </source>
</reference>
<dbReference type="GO" id="GO:0016829">
    <property type="term" value="F:lyase activity"/>
    <property type="evidence" value="ECO:0007669"/>
    <property type="project" value="UniProtKB-KW"/>
</dbReference>
<dbReference type="SUPFAM" id="SSF54593">
    <property type="entry name" value="Glyoxalase/Bleomycin resistance protein/Dihydroxybiphenyl dioxygenase"/>
    <property type="match status" value="1"/>
</dbReference>
<accession>K9WAB0</accession>
<evidence type="ECO:0000313" key="2">
    <source>
        <dbReference type="EMBL" id="AFZ16751.1"/>
    </source>
</evidence>
<name>K9WAB0_9CYAN</name>
<dbReference type="HOGENOM" id="CLU_146025_1_0_3"/>
<dbReference type="eggNOG" id="COG0346">
    <property type="taxonomic scope" value="Bacteria"/>
</dbReference>
<evidence type="ECO:0000259" key="1">
    <source>
        <dbReference type="PROSITE" id="PS51819"/>
    </source>
</evidence>
<evidence type="ECO:0000313" key="3">
    <source>
        <dbReference type="Proteomes" id="UP000010471"/>
    </source>
</evidence>
<dbReference type="PROSITE" id="PS51819">
    <property type="entry name" value="VOC"/>
    <property type="match status" value="1"/>
</dbReference>
<dbReference type="Pfam" id="PF00903">
    <property type="entry name" value="Glyoxalase"/>
    <property type="match status" value="1"/>
</dbReference>
<proteinExistence type="predicted"/>
<dbReference type="Proteomes" id="UP000010471">
    <property type="component" value="Chromosome"/>
</dbReference>
<organism evidence="2 3">
    <name type="scientific">Allocoleopsis franciscana PCC 7113</name>
    <dbReference type="NCBI Taxonomy" id="1173027"/>
    <lineage>
        <taxon>Bacteria</taxon>
        <taxon>Bacillati</taxon>
        <taxon>Cyanobacteriota</taxon>
        <taxon>Cyanophyceae</taxon>
        <taxon>Coleofasciculales</taxon>
        <taxon>Coleofasciculaceae</taxon>
        <taxon>Allocoleopsis</taxon>
        <taxon>Allocoleopsis franciscana</taxon>
    </lineage>
</organism>